<accession>A0ABX0P8S9</accession>
<reference evidence="2 3" key="1">
    <citation type="submission" date="2020-03" db="EMBL/GenBank/DDBJ databases">
        <title>Genome sequence of strain Massilia sp. TW-1.</title>
        <authorList>
            <person name="Chaudhary D.K."/>
        </authorList>
    </citation>
    <scope>NUCLEOTIDE SEQUENCE [LARGE SCALE GENOMIC DNA]</scope>
    <source>
        <strain evidence="2 3">TW-1</strain>
    </source>
</reference>
<protein>
    <recommendedName>
        <fullName evidence="4">Right handed beta helix domain-containing protein</fullName>
    </recommendedName>
</protein>
<feature type="chain" id="PRO_5045381859" description="Right handed beta helix domain-containing protein" evidence="1">
    <location>
        <begin position="27"/>
        <end position="646"/>
    </location>
</feature>
<evidence type="ECO:0008006" key="4">
    <source>
        <dbReference type="Google" id="ProtNLM"/>
    </source>
</evidence>
<organism evidence="2 3">
    <name type="scientific">Telluria antibiotica</name>
    <dbReference type="NCBI Taxonomy" id="2717319"/>
    <lineage>
        <taxon>Bacteria</taxon>
        <taxon>Pseudomonadati</taxon>
        <taxon>Pseudomonadota</taxon>
        <taxon>Betaproteobacteria</taxon>
        <taxon>Burkholderiales</taxon>
        <taxon>Oxalobacteraceae</taxon>
        <taxon>Telluria group</taxon>
        <taxon>Telluria</taxon>
    </lineage>
</organism>
<dbReference type="InterPro" id="IPR012334">
    <property type="entry name" value="Pectin_lyas_fold"/>
</dbReference>
<dbReference type="EMBL" id="JAAQOM010000004">
    <property type="protein sequence ID" value="NIA53692.1"/>
    <property type="molecule type" value="Genomic_DNA"/>
</dbReference>
<dbReference type="Gene3D" id="2.160.20.10">
    <property type="entry name" value="Single-stranded right-handed beta-helix, Pectin lyase-like"/>
    <property type="match status" value="1"/>
</dbReference>
<dbReference type="Proteomes" id="UP000716322">
    <property type="component" value="Unassembled WGS sequence"/>
</dbReference>
<proteinExistence type="predicted"/>
<evidence type="ECO:0000256" key="1">
    <source>
        <dbReference type="SAM" id="SignalP"/>
    </source>
</evidence>
<comment type="caution">
    <text evidence="2">The sequence shown here is derived from an EMBL/GenBank/DDBJ whole genome shotgun (WGS) entry which is preliminary data.</text>
</comment>
<feature type="signal peptide" evidence="1">
    <location>
        <begin position="1"/>
        <end position="26"/>
    </location>
</feature>
<dbReference type="InterPro" id="IPR011050">
    <property type="entry name" value="Pectin_lyase_fold/virulence"/>
</dbReference>
<gene>
    <name evidence="2" type="ORF">HAV22_08495</name>
</gene>
<keyword evidence="3" id="KW-1185">Reference proteome</keyword>
<sequence>MAGILNKTRRATLVGATALAGLFAKASTKAATPNVVPAGKPQSIDPVSLASSVGASMVGYLASGANAVKRSLLDRGRDTISAFDYMTPEQIASVRNGTPTDVTAALQNAINSITTYAGTIELPPGNFRLSAPLVTSKPGLVLRGASRYGTYLTAPGGATFDMLRIAHQQVEVTGIIFRPATTEQLPIRIYAGRAHIHDNYLLAAANNAGIGILLTDRNPTTGATVPGAYAHTIDNNMIGDSGHAFAYGIAENSTIGITATRFRENNIISNHPIQIKKGGGNVYRDNLLQCAGSAPVGVGIMLGAGTTGEKISGNYFEGFKAMIETLNTSNNHQIFHAVGNHNDNCTVAVADAGAKNYVIEDAVQKCETRNGWSTAYPGASWRLQTAAGKIAFAADNAGNCFLGASSGTSHVINRAESTEGAVILSFQASGGPVCTIQDARGRGANNANAMLWMNKSSTTGRSINAAGTVNTSGADYAEYMRKADTCGPVAKGQIVGIDENGNITDRWALALTFVAKSTNPSYVGGDVWHTDPRPTPPAIPPANAEQAMLSYYADECARHEQELAAWDTAHEAARLRMDRIAFAGQTPVNLWGAQPGQYVVPVQDGDGISGIAKNEVDMTLYEYMRAVGKVVAIETDGRARIVVKVV</sequence>
<keyword evidence="1" id="KW-0732">Signal</keyword>
<dbReference type="RefSeq" id="WP_166858474.1">
    <property type="nucleotide sequence ID" value="NZ_JAAQOM010000004.1"/>
</dbReference>
<dbReference type="SUPFAM" id="SSF51126">
    <property type="entry name" value="Pectin lyase-like"/>
    <property type="match status" value="1"/>
</dbReference>
<evidence type="ECO:0000313" key="2">
    <source>
        <dbReference type="EMBL" id="NIA53692.1"/>
    </source>
</evidence>
<name>A0ABX0P8S9_9BURK</name>
<evidence type="ECO:0000313" key="3">
    <source>
        <dbReference type="Proteomes" id="UP000716322"/>
    </source>
</evidence>